<dbReference type="InterPro" id="IPR000683">
    <property type="entry name" value="Gfo/Idh/MocA-like_OxRdtase_N"/>
</dbReference>
<dbReference type="PANTHER" id="PTHR42840">
    <property type="entry name" value="NAD(P)-BINDING ROSSMANN-FOLD SUPERFAMILY PROTEIN-RELATED"/>
    <property type="match status" value="1"/>
</dbReference>
<gene>
    <name evidence="4" type="ORF">EHS25_003549</name>
</gene>
<dbReference type="InterPro" id="IPR036291">
    <property type="entry name" value="NAD(P)-bd_dom_sf"/>
</dbReference>
<feature type="domain" description="Gfo/Idh/MocA-like oxidoreductase C-terminal" evidence="3">
    <location>
        <begin position="217"/>
        <end position="403"/>
    </location>
</feature>
<dbReference type="GO" id="GO:0000166">
    <property type="term" value="F:nucleotide binding"/>
    <property type="evidence" value="ECO:0007669"/>
    <property type="project" value="InterPro"/>
</dbReference>
<evidence type="ECO:0000259" key="2">
    <source>
        <dbReference type="Pfam" id="PF01408"/>
    </source>
</evidence>
<dbReference type="GO" id="GO:0006740">
    <property type="term" value="P:NADPH regeneration"/>
    <property type="evidence" value="ECO:0007669"/>
    <property type="project" value="TreeGrafter"/>
</dbReference>
<evidence type="ECO:0000259" key="3">
    <source>
        <dbReference type="Pfam" id="PF02894"/>
    </source>
</evidence>
<dbReference type="Pfam" id="PF02894">
    <property type="entry name" value="GFO_IDH_MocA_C"/>
    <property type="match status" value="1"/>
</dbReference>
<dbReference type="SUPFAM" id="SSF51735">
    <property type="entry name" value="NAD(P)-binding Rossmann-fold domains"/>
    <property type="match status" value="1"/>
</dbReference>
<dbReference type="AlphaFoldDB" id="A0A427Y7I6"/>
<dbReference type="Pfam" id="PF01408">
    <property type="entry name" value="GFO_IDH_MocA"/>
    <property type="match status" value="1"/>
</dbReference>
<accession>A0A427Y7I6</accession>
<comment type="caution">
    <text evidence="4">The sequence shown here is derived from an EMBL/GenBank/DDBJ whole genome shotgun (WGS) entry which is preliminary data.</text>
</comment>
<dbReference type="SUPFAM" id="SSF55347">
    <property type="entry name" value="Glyceraldehyde-3-phosphate dehydrogenase-like, C-terminal domain"/>
    <property type="match status" value="1"/>
</dbReference>
<evidence type="ECO:0000313" key="4">
    <source>
        <dbReference type="EMBL" id="RSH87060.1"/>
    </source>
</evidence>
<evidence type="ECO:0000313" key="5">
    <source>
        <dbReference type="Proteomes" id="UP000279259"/>
    </source>
</evidence>
<sequence>MSAAAATGKKLRIAALGCGRMGQHHVNNIRYRTPRAQLVAIADPGPLAAQWVKENMPDVPPDVGGASPFTPFTPLTSAPRLHDPLGFLQVALSYIVRVVWANAANPVRPSFYSNPEEVFDLPDVDAVVISTTTNTHAPLTIKAIEKGKHVLLEKPISIDVADSKPVVEVANANPAVKVMIGFVRRYDTALNQLYDHITSNAAGKPFILKSTTCDAFGGIFMDCGIHDIDMTRWLLNVNSTTAHSGLHDLTQSSAPVTQPAKQVKRVIATGSIVAHPELKEQDDCDNALGIVEFANGATCTLHLSRTGMNGYESTVEVYGLEQKLTVETPDRSRVKVADGHGRRFESTPKYIERFGEAFVNEMNAFAECCLDDKPVKTTPDDALQAAIIAKALTHSFRTGLPVEFDEQGEPRI</sequence>
<keyword evidence="1" id="KW-0560">Oxidoreductase</keyword>
<reference evidence="4 5" key="1">
    <citation type="submission" date="2018-11" db="EMBL/GenBank/DDBJ databases">
        <title>Genome sequence of Saitozyma podzolica DSM 27192.</title>
        <authorList>
            <person name="Aliyu H."/>
            <person name="Gorte O."/>
            <person name="Ochsenreither K."/>
        </authorList>
    </citation>
    <scope>NUCLEOTIDE SEQUENCE [LARGE SCALE GENOMIC DNA]</scope>
    <source>
        <strain evidence="4 5">DSM 27192</strain>
    </source>
</reference>
<dbReference type="STRING" id="1890683.A0A427Y7I6"/>
<name>A0A427Y7I6_9TREE</name>
<dbReference type="InterPro" id="IPR004104">
    <property type="entry name" value="Gfo/Idh/MocA-like_OxRdtase_C"/>
</dbReference>
<dbReference type="OrthoDB" id="446809at2759"/>
<feature type="domain" description="Gfo/Idh/MocA-like oxidoreductase N-terminal" evidence="2">
    <location>
        <begin position="106"/>
        <end position="181"/>
    </location>
</feature>
<dbReference type="Gene3D" id="3.30.360.10">
    <property type="entry name" value="Dihydrodipicolinate Reductase, domain 2"/>
    <property type="match status" value="1"/>
</dbReference>
<dbReference type="Gene3D" id="3.40.50.720">
    <property type="entry name" value="NAD(P)-binding Rossmann-like Domain"/>
    <property type="match status" value="2"/>
</dbReference>
<dbReference type="GO" id="GO:0005737">
    <property type="term" value="C:cytoplasm"/>
    <property type="evidence" value="ECO:0007669"/>
    <property type="project" value="TreeGrafter"/>
</dbReference>
<organism evidence="4 5">
    <name type="scientific">Saitozyma podzolica</name>
    <dbReference type="NCBI Taxonomy" id="1890683"/>
    <lineage>
        <taxon>Eukaryota</taxon>
        <taxon>Fungi</taxon>
        <taxon>Dikarya</taxon>
        <taxon>Basidiomycota</taxon>
        <taxon>Agaricomycotina</taxon>
        <taxon>Tremellomycetes</taxon>
        <taxon>Tremellales</taxon>
        <taxon>Trimorphomycetaceae</taxon>
        <taxon>Saitozyma</taxon>
    </lineage>
</organism>
<dbReference type="EMBL" id="RSCD01000018">
    <property type="protein sequence ID" value="RSH87060.1"/>
    <property type="molecule type" value="Genomic_DNA"/>
</dbReference>
<proteinExistence type="predicted"/>
<dbReference type="Proteomes" id="UP000279259">
    <property type="component" value="Unassembled WGS sequence"/>
</dbReference>
<dbReference type="GO" id="GO:0016491">
    <property type="term" value="F:oxidoreductase activity"/>
    <property type="evidence" value="ECO:0007669"/>
    <property type="project" value="UniProtKB-KW"/>
</dbReference>
<evidence type="ECO:0000256" key="1">
    <source>
        <dbReference type="ARBA" id="ARBA00023002"/>
    </source>
</evidence>
<keyword evidence="5" id="KW-1185">Reference proteome</keyword>
<evidence type="ECO:0008006" key="6">
    <source>
        <dbReference type="Google" id="ProtNLM"/>
    </source>
</evidence>
<dbReference type="PANTHER" id="PTHR42840:SF3">
    <property type="entry name" value="BINDING ROSSMANN FOLD OXIDOREDUCTASE, PUTATIVE (AFU_ORTHOLOGUE AFUA_2G10240)-RELATED"/>
    <property type="match status" value="1"/>
</dbReference>
<protein>
    <recommendedName>
        <fullName evidence="6">Gfo/Idh/MocA-like oxidoreductase N-terminal domain-containing protein</fullName>
    </recommendedName>
</protein>